<dbReference type="RefSeq" id="XP_001439891.1">
    <property type="nucleotide sequence ID" value="XM_001439854.1"/>
</dbReference>
<proteinExistence type="predicted"/>
<sequence length="132" mass="15012">MLITVQRLVPRNPKYVILLTNKLVIQIMILIIQNALKQNAGTVLIVLLSWSFDESQVTVCIQKSKNECVVGLPHQLSESRCYIKSHSTYRWNPSTLKCEKCVATQVTNETPHEDSFQLLFTSIILMLIIVAI</sequence>
<organism evidence="1 2">
    <name type="scientific">Paramecium tetraurelia</name>
    <dbReference type="NCBI Taxonomy" id="5888"/>
    <lineage>
        <taxon>Eukaryota</taxon>
        <taxon>Sar</taxon>
        <taxon>Alveolata</taxon>
        <taxon>Ciliophora</taxon>
        <taxon>Intramacronucleata</taxon>
        <taxon>Oligohymenophorea</taxon>
        <taxon>Peniculida</taxon>
        <taxon>Parameciidae</taxon>
        <taxon>Paramecium</taxon>
    </lineage>
</organism>
<dbReference type="InParanoid" id="A0CNX7"/>
<dbReference type="Proteomes" id="UP000000600">
    <property type="component" value="Unassembled WGS sequence"/>
</dbReference>
<gene>
    <name evidence="1" type="ORF">GSPATT00038763001</name>
</gene>
<reference evidence="1 2" key="1">
    <citation type="journal article" date="2006" name="Nature">
        <title>Global trends of whole-genome duplications revealed by the ciliate Paramecium tetraurelia.</title>
        <authorList>
            <consortium name="Genoscope"/>
            <person name="Aury J.-M."/>
            <person name="Jaillon O."/>
            <person name="Duret L."/>
            <person name="Noel B."/>
            <person name="Jubin C."/>
            <person name="Porcel B.M."/>
            <person name="Segurens B."/>
            <person name="Daubin V."/>
            <person name="Anthouard V."/>
            <person name="Aiach N."/>
            <person name="Arnaiz O."/>
            <person name="Billaut A."/>
            <person name="Beisson J."/>
            <person name="Blanc I."/>
            <person name="Bouhouche K."/>
            <person name="Camara F."/>
            <person name="Duharcourt S."/>
            <person name="Guigo R."/>
            <person name="Gogendeau D."/>
            <person name="Katinka M."/>
            <person name="Keller A.-M."/>
            <person name="Kissmehl R."/>
            <person name="Klotz C."/>
            <person name="Koll F."/>
            <person name="Le Moue A."/>
            <person name="Lepere C."/>
            <person name="Malinsky S."/>
            <person name="Nowacki M."/>
            <person name="Nowak J.K."/>
            <person name="Plattner H."/>
            <person name="Poulain J."/>
            <person name="Ruiz F."/>
            <person name="Serrano V."/>
            <person name="Zagulski M."/>
            <person name="Dessen P."/>
            <person name="Betermier M."/>
            <person name="Weissenbach J."/>
            <person name="Scarpelli C."/>
            <person name="Schachter V."/>
            <person name="Sperling L."/>
            <person name="Meyer E."/>
            <person name="Cohen J."/>
            <person name="Wincker P."/>
        </authorList>
    </citation>
    <scope>NUCLEOTIDE SEQUENCE [LARGE SCALE GENOMIC DNA]</scope>
    <source>
        <strain evidence="1 2">Stock d4-2</strain>
    </source>
</reference>
<keyword evidence="2" id="KW-1185">Reference proteome</keyword>
<evidence type="ECO:0000313" key="1">
    <source>
        <dbReference type="EMBL" id="CAK72494.1"/>
    </source>
</evidence>
<evidence type="ECO:0000313" key="2">
    <source>
        <dbReference type="Proteomes" id="UP000000600"/>
    </source>
</evidence>
<dbReference type="HOGENOM" id="CLU_1921170_0_0_1"/>
<accession>A0CNX7</accession>
<protein>
    <submittedName>
        <fullName evidence="1">Uncharacterized protein</fullName>
    </submittedName>
</protein>
<dbReference type="GeneID" id="5025673"/>
<dbReference type="EMBL" id="CT868124">
    <property type="protein sequence ID" value="CAK72494.1"/>
    <property type="molecule type" value="Genomic_DNA"/>
</dbReference>
<dbReference type="KEGG" id="ptm:GSPATT00038763001"/>
<dbReference type="AlphaFoldDB" id="A0CNX7"/>
<name>A0CNX7_PARTE</name>